<sequence length="402" mass="44129">MNAEDVLDGRTVELHDLSCRRERDEWVVGRIDTGRFIAVPEDGKRVIDLLGEKLTTTAVHDRLLAETGRDVDVDAFVEALTRYGFVRAGDEAAPVPPSWLPRLTSRHVRWLMARWLWVVVGVWNLGGLVLLVSHADRMPMPSDLLAVERGSVILLAQLGTIWASIFVHELAHLLTARACDVPGRMRLGTRLQFLVVETDVSGIWHAGRRERLAVYLSGIAVNVTLATVGLIAVLFGAPPLAFLGTVVFLAQVMLIVPQFFAFMRTDVYFVVQDLFGCRNLFGDATAFLAYLWARLRRGPAADPSGALPRRERYVVRAYSVFVAIGSVVCVGVSLTITLPVAVPLVARSVGTLLSGGSGAAMVDAAVVLGAIVIGQVLWATAFWKRKRSGIMNWLRLRKERAS</sequence>
<dbReference type="AlphaFoldDB" id="A0A4R5FXV6"/>
<feature type="transmembrane region" description="Helical" evidence="1">
    <location>
        <begin position="317"/>
        <end position="342"/>
    </location>
</feature>
<keyword evidence="3" id="KW-1185">Reference proteome</keyword>
<evidence type="ECO:0000313" key="3">
    <source>
        <dbReference type="Proteomes" id="UP000295136"/>
    </source>
</evidence>
<evidence type="ECO:0000256" key="1">
    <source>
        <dbReference type="SAM" id="Phobius"/>
    </source>
</evidence>
<keyword evidence="1" id="KW-0472">Membrane</keyword>
<organism evidence="2 3">
    <name type="scientific">Nonomuraea mesophila</name>
    <dbReference type="NCBI Taxonomy" id="2530382"/>
    <lineage>
        <taxon>Bacteria</taxon>
        <taxon>Bacillati</taxon>
        <taxon>Actinomycetota</taxon>
        <taxon>Actinomycetes</taxon>
        <taxon>Streptosporangiales</taxon>
        <taxon>Streptosporangiaceae</taxon>
        <taxon>Nonomuraea</taxon>
    </lineage>
</organism>
<name>A0A4R5FXV6_9ACTN</name>
<feature type="transmembrane region" description="Helical" evidence="1">
    <location>
        <begin position="212"/>
        <end position="235"/>
    </location>
</feature>
<dbReference type="RefSeq" id="WP_132627647.1">
    <property type="nucleotide sequence ID" value="NZ_SMLD01000001.1"/>
</dbReference>
<proteinExistence type="predicted"/>
<keyword evidence="1" id="KW-1133">Transmembrane helix</keyword>
<dbReference type="Proteomes" id="UP000295136">
    <property type="component" value="Unassembled WGS sequence"/>
</dbReference>
<feature type="transmembrane region" description="Helical" evidence="1">
    <location>
        <begin position="241"/>
        <end position="262"/>
    </location>
</feature>
<comment type="caution">
    <text evidence="2">The sequence shown here is derived from an EMBL/GenBank/DDBJ whole genome shotgun (WGS) entry which is preliminary data.</text>
</comment>
<keyword evidence="1" id="KW-0812">Transmembrane</keyword>
<feature type="transmembrane region" description="Helical" evidence="1">
    <location>
        <begin position="362"/>
        <end position="383"/>
    </location>
</feature>
<feature type="transmembrane region" description="Helical" evidence="1">
    <location>
        <begin position="115"/>
        <end position="132"/>
    </location>
</feature>
<reference evidence="2 3" key="1">
    <citation type="submission" date="2019-03" db="EMBL/GenBank/DDBJ databases">
        <title>Draft genome sequences of novel Actinobacteria.</title>
        <authorList>
            <person name="Sahin N."/>
            <person name="Ay H."/>
            <person name="Saygin H."/>
        </authorList>
    </citation>
    <scope>NUCLEOTIDE SEQUENCE [LARGE SCALE GENOMIC DNA]</scope>
    <source>
        <strain evidence="2 3">6K102</strain>
    </source>
</reference>
<gene>
    <name evidence="2" type="ORF">E1295_00665</name>
</gene>
<dbReference type="CDD" id="cd05709">
    <property type="entry name" value="S2P-M50"/>
    <property type="match status" value="1"/>
</dbReference>
<evidence type="ECO:0000313" key="2">
    <source>
        <dbReference type="EMBL" id="TDE60383.1"/>
    </source>
</evidence>
<dbReference type="EMBL" id="SMLD01000001">
    <property type="protein sequence ID" value="TDE60383.1"/>
    <property type="molecule type" value="Genomic_DNA"/>
</dbReference>
<accession>A0A4R5FXV6</accession>
<protein>
    <submittedName>
        <fullName evidence="2">M50 family peptidase</fullName>
    </submittedName>
</protein>
<feature type="transmembrane region" description="Helical" evidence="1">
    <location>
        <begin position="152"/>
        <end position="176"/>
    </location>
</feature>